<proteinExistence type="predicted"/>
<dbReference type="SUPFAM" id="SSF56281">
    <property type="entry name" value="Metallo-hydrolase/oxidoreductase"/>
    <property type="match status" value="1"/>
</dbReference>
<evidence type="ECO:0000256" key="1">
    <source>
        <dbReference type="SAM" id="SignalP"/>
    </source>
</evidence>
<keyword evidence="1" id="KW-0732">Signal</keyword>
<dbReference type="EMBL" id="CP002868">
    <property type="protein sequence ID" value="AEJ18471.1"/>
    <property type="molecule type" value="Genomic_DNA"/>
</dbReference>
<evidence type="ECO:0000313" key="3">
    <source>
        <dbReference type="Proteomes" id="UP000000503"/>
    </source>
</evidence>
<gene>
    <name evidence="2" type="ordered locus">Spica_0305</name>
</gene>
<dbReference type="Gene3D" id="3.60.15.10">
    <property type="entry name" value="Ribonuclease Z/Hydroxyacylglutathione hydrolase-like"/>
    <property type="match status" value="2"/>
</dbReference>
<evidence type="ECO:0000313" key="2">
    <source>
        <dbReference type="EMBL" id="AEJ18471.1"/>
    </source>
</evidence>
<dbReference type="STRING" id="744872.Spica_0305"/>
<reference evidence="3" key="1">
    <citation type="journal article" date="2013" name="Stand. Genomic Sci.">
        <title>Genome sequence of the thermophilic fresh-water bacterium Spirochaeta caldaria type strain (H1(T)), reclassification of Spirochaeta caldaria, Spirochaeta stenostrepta, and Spirochaeta zuelzerae in the genus Treponema as Treponema caldaria comb. nov., Treponema stenostrepta comb. nov., and Treponema zuelzerae comb. nov., and emendation of the genus Treponema.</title>
        <authorList>
            <person name="Abt B."/>
            <person name="Goker M."/>
            <person name="Scheuner C."/>
            <person name="Han C."/>
            <person name="Lu M."/>
            <person name="Misra M."/>
            <person name="Lapidus A."/>
            <person name="Nolan M."/>
            <person name="Lucas S."/>
            <person name="Hammon N."/>
            <person name="Deshpande S."/>
            <person name="Cheng J.F."/>
            <person name="Tapia R."/>
            <person name="Goodwin L.A."/>
            <person name="Pitluck S."/>
            <person name="Liolios K."/>
            <person name="Pagani I."/>
            <person name="Ivanova N."/>
            <person name="Mavromatis K."/>
            <person name="Mikhailova N."/>
            <person name="Huntemann M."/>
            <person name="Pati A."/>
            <person name="Chen A."/>
            <person name="Palaniappan K."/>
            <person name="Land M."/>
            <person name="Hauser L."/>
            <person name="Jeffries C.D."/>
            <person name="Rohde M."/>
            <person name="Spring S."/>
            <person name="Gronow S."/>
            <person name="Detter J.C."/>
            <person name="Bristow J."/>
            <person name="Eisen J.A."/>
            <person name="Markowitz V."/>
            <person name="Hugenholtz P."/>
            <person name="Kyrpides N.C."/>
            <person name="Woyke T."/>
            <person name="Klenk H.P."/>
        </authorList>
    </citation>
    <scope>NUCLEOTIDE SEQUENCE</scope>
    <source>
        <strain evidence="3">ATCC 51460 / DSM 7334 / H1</strain>
    </source>
</reference>
<dbReference type="InterPro" id="IPR050114">
    <property type="entry name" value="UPF0173_UPF0282_UlaG_hydrolase"/>
</dbReference>
<dbReference type="InterPro" id="IPR036866">
    <property type="entry name" value="RibonucZ/Hydroxyglut_hydro"/>
</dbReference>
<sequence length="158" mass="17877">MVRSVAKRYIIPMLLVLTVTMGVSAMDGAGSFASDSFATPSGKLATLAIQLGNFKIHVDPQTRYTDYTKWEKADLILITHEHGDHLDMNAIKALSGPLDVAFLPMNQPYTMTPEQVAEVVRLIRPKIVYPYRYSSTNPRDLEKLLEKDTYTEVRIRKF</sequence>
<dbReference type="AlphaFoldDB" id="F8EZV8"/>
<keyword evidence="3" id="KW-1185">Reference proteome</keyword>
<name>F8EZV8_GRAC1</name>
<protein>
    <recommendedName>
        <fullName evidence="4">MBL fold metallo-hydrolase</fullName>
    </recommendedName>
</protein>
<dbReference type="HOGENOM" id="CLU_1668629_0_0_12"/>
<dbReference type="KEGG" id="scd:Spica_0305"/>
<dbReference type="PANTHER" id="PTHR43546">
    <property type="entry name" value="UPF0173 METAL-DEPENDENT HYDROLASE MJ1163-RELATED"/>
    <property type="match status" value="1"/>
</dbReference>
<feature type="chain" id="PRO_5003370189" description="MBL fold metallo-hydrolase" evidence="1">
    <location>
        <begin position="26"/>
        <end position="158"/>
    </location>
</feature>
<feature type="signal peptide" evidence="1">
    <location>
        <begin position="1"/>
        <end position="25"/>
    </location>
</feature>
<organism evidence="2 3">
    <name type="scientific">Gracilinema caldarium (strain ATCC 51460 / DSM 7334 / H1)</name>
    <name type="common">Treponema caldarium</name>
    <dbReference type="NCBI Taxonomy" id="744872"/>
    <lineage>
        <taxon>Bacteria</taxon>
        <taxon>Pseudomonadati</taxon>
        <taxon>Spirochaetota</taxon>
        <taxon>Spirochaetia</taxon>
        <taxon>Spirochaetales</taxon>
        <taxon>Breznakiellaceae</taxon>
        <taxon>Gracilinema</taxon>
    </lineage>
</organism>
<dbReference type="PANTHER" id="PTHR43546:SF3">
    <property type="entry name" value="UPF0173 METAL-DEPENDENT HYDROLASE MJ1163"/>
    <property type="match status" value="1"/>
</dbReference>
<dbReference type="Pfam" id="PF13483">
    <property type="entry name" value="Lactamase_B_3"/>
    <property type="match status" value="1"/>
</dbReference>
<dbReference type="eggNOG" id="COG2220">
    <property type="taxonomic scope" value="Bacteria"/>
</dbReference>
<accession>F8EZV8</accession>
<evidence type="ECO:0008006" key="4">
    <source>
        <dbReference type="Google" id="ProtNLM"/>
    </source>
</evidence>
<dbReference type="Proteomes" id="UP000000503">
    <property type="component" value="Chromosome"/>
</dbReference>